<dbReference type="Proteomes" id="UP000192534">
    <property type="component" value="Unassembled WGS sequence"/>
</dbReference>
<dbReference type="PANTHER" id="PTHR43244">
    <property type="match status" value="1"/>
</dbReference>
<name>A0A1X0IJV5_MYCRH</name>
<dbReference type="OrthoDB" id="3284378at2"/>
<dbReference type="Pfam" id="PF00296">
    <property type="entry name" value="Bac_luciferase"/>
    <property type="match status" value="1"/>
</dbReference>
<dbReference type="InterPro" id="IPR050564">
    <property type="entry name" value="F420-G6PD/mer"/>
</dbReference>
<dbReference type="PANTHER" id="PTHR43244:SF2">
    <property type="entry name" value="CONSERVED HYPOTHETICAL ALANINE AND PROLINE-RICH PROTEIN"/>
    <property type="match status" value="1"/>
</dbReference>
<dbReference type="AlphaFoldDB" id="A0A1X0IJV5"/>
<comment type="caution">
    <text evidence="2">The sequence shown here is derived from an EMBL/GenBank/DDBJ whole genome shotgun (WGS) entry which is preliminary data.</text>
</comment>
<evidence type="ECO:0000259" key="1">
    <source>
        <dbReference type="Pfam" id="PF00296"/>
    </source>
</evidence>
<dbReference type="EMBL" id="MVIH01000029">
    <property type="protein sequence ID" value="ORB47322.1"/>
    <property type="molecule type" value="Genomic_DNA"/>
</dbReference>
<protein>
    <submittedName>
        <fullName evidence="2">LLM class F420-dependent oxidoreductase</fullName>
    </submittedName>
</protein>
<accession>A0A1X0IJV5</accession>
<dbReference type="CDD" id="cd01097">
    <property type="entry name" value="Tetrahydromethanopterin_reductase"/>
    <property type="match status" value="1"/>
</dbReference>
<keyword evidence="3" id="KW-1185">Reference proteome</keyword>
<evidence type="ECO:0000313" key="3">
    <source>
        <dbReference type="Proteomes" id="UP000192534"/>
    </source>
</evidence>
<dbReference type="InterPro" id="IPR036661">
    <property type="entry name" value="Luciferase-like_sf"/>
</dbReference>
<evidence type="ECO:0000313" key="2">
    <source>
        <dbReference type="EMBL" id="ORB47322.1"/>
    </source>
</evidence>
<sequence>MQLVTSAPAAMGPGEIGPWAARAERLGFDVVHISETIHDPFTVAALALQHTERVTVRTSMVLAFPRSPMITAYAAWDLAQYSAGRFQLGIASQVRGNIVGRFSAQWSEPVARLADYIRSLRAIFTSFQTGAKLDYVGPHYRFERLQPYFNPGPLEHPAPQIWTGAVNARMCSMAGELADGFVCHPTNSHPVVLRSRTLPALAEGASRAGRTLADLAVVANPHVMAAATRDAVDALRDQRRSELAFLYSTPAYRRQLEDFGLTDVGAALSAMAQRNEWDALPSVLTDEVVERLVPQGTYEEIPDVLAQWYSGLCSGINLPVPAEEADDDHFSGLLAACRQIPGYVRNRSR</sequence>
<dbReference type="InterPro" id="IPR019919">
    <property type="entry name" value="Lucif-like_OxRdtase_MSMEG_2256"/>
</dbReference>
<dbReference type="NCBIfam" id="TIGR03617">
    <property type="entry name" value="F420_MSMEG_2256"/>
    <property type="match status" value="1"/>
</dbReference>
<reference evidence="2 3" key="1">
    <citation type="submission" date="2016-12" db="EMBL/GenBank/DDBJ databases">
        <title>The new phylogeny of genus Mycobacterium.</title>
        <authorList>
            <person name="Tortoli E."/>
            <person name="Trovato A."/>
            <person name="Cirillo D.M."/>
        </authorList>
    </citation>
    <scope>NUCLEOTIDE SEQUENCE [LARGE SCALE GENOMIC DNA]</scope>
    <source>
        <strain evidence="2 3">DSM 44223</strain>
    </source>
</reference>
<dbReference type="InterPro" id="IPR011251">
    <property type="entry name" value="Luciferase-like_dom"/>
</dbReference>
<organism evidence="2 3">
    <name type="scientific">Mycolicibacterium rhodesiae</name>
    <name type="common">Mycobacterium rhodesiae</name>
    <dbReference type="NCBI Taxonomy" id="36814"/>
    <lineage>
        <taxon>Bacteria</taxon>
        <taxon>Bacillati</taxon>
        <taxon>Actinomycetota</taxon>
        <taxon>Actinomycetes</taxon>
        <taxon>Mycobacteriales</taxon>
        <taxon>Mycobacteriaceae</taxon>
        <taxon>Mycolicibacterium</taxon>
    </lineage>
</organism>
<dbReference type="GO" id="GO:0016705">
    <property type="term" value="F:oxidoreductase activity, acting on paired donors, with incorporation or reduction of molecular oxygen"/>
    <property type="evidence" value="ECO:0007669"/>
    <property type="project" value="InterPro"/>
</dbReference>
<dbReference type="RefSeq" id="WP_083122964.1">
    <property type="nucleotide sequence ID" value="NZ_JACKUO010000016.1"/>
</dbReference>
<dbReference type="Gene3D" id="3.20.20.30">
    <property type="entry name" value="Luciferase-like domain"/>
    <property type="match status" value="1"/>
</dbReference>
<feature type="domain" description="Luciferase-like" evidence="1">
    <location>
        <begin position="11"/>
        <end position="310"/>
    </location>
</feature>
<gene>
    <name evidence="2" type="ORF">BST42_27970</name>
</gene>
<proteinExistence type="predicted"/>
<dbReference type="SUPFAM" id="SSF51679">
    <property type="entry name" value="Bacterial luciferase-like"/>
    <property type="match status" value="1"/>
</dbReference>